<dbReference type="InterPro" id="IPR045051">
    <property type="entry name" value="SBT"/>
</dbReference>
<reference evidence="15 16" key="1">
    <citation type="submission" date="2024-01" db="EMBL/GenBank/DDBJ databases">
        <title>Genome assemblies of Stephania.</title>
        <authorList>
            <person name="Yang L."/>
        </authorList>
    </citation>
    <scope>NUCLEOTIDE SEQUENCE [LARGE SCALE GENOMIC DNA]</scope>
    <source>
        <strain evidence="15">QJT</strain>
        <tissue evidence="15">Leaf</tissue>
    </source>
</reference>
<dbReference type="PANTHER" id="PTHR10795">
    <property type="entry name" value="PROPROTEIN CONVERTASE SUBTILISIN/KEXIN"/>
    <property type="match status" value="1"/>
</dbReference>
<dbReference type="SUPFAM" id="SSF52743">
    <property type="entry name" value="Subtilisin-like"/>
    <property type="match status" value="1"/>
</dbReference>
<keyword evidence="16" id="KW-1185">Reference proteome</keyword>
<evidence type="ECO:0000256" key="5">
    <source>
        <dbReference type="ARBA" id="ARBA00022729"/>
    </source>
</evidence>
<dbReference type="PROSITE" id="PS51892">
    <property type="entry name" value="SUBTILASE"/>
    <property type="match status" value="1"/>
</dbReference>
<keyword evidence="6 10" id="KW-0378">Hydrolase</keyword>
<dbReference type="InterPro" id="IPR010259">
    <property type="entry name" value="S8pro/Inhibitor_I9"/>
</dbReference>
<protein>
    <submittedName>
        <fullName evidence="15">Uncharacterized protein</fullName>
    </submittedName>
</protein>
<dbReference type="Pfam" id="PF17766">
    <property type="entry name" value="fn3_6"/>
    <property type="match status" value="1"/>
</dbReference>
<sequence>MCFLCSSMAPPSQPKHLLCFFLLSISHMFTFSSSQQSQTYIIHMDVSAMPKVFSDHHSWYSATLSSISQQYSSPTTITTDTTTNPNHIYTYTHAIHGFSARLSPSELSVLQSSSGFVSSVPDIRGEAATTRTPRFLGLTSQTGAWPQSNYGEGVVIGVLDTGVWPESKSYSDVGMPNIPSRWKGRCVSDSDFNSSMCNKKLIGVEYFNKGVLADNPSAVSVNSSRDDDGHGTHTSTTAAGSFVKNTSFFGYANGTAAGVAPLAHIAIYKVVWSGNIYASDVYAAVDQAIRDGVDVISLSLSFRTDFLYEDPLAIASFAAMERGILVSCAAGNRGSNYWTVRSGMPWAVTVGAGTVDREVGATVTLGNGASIFGSSLFLGNSLVSQVPLVYVKDCEVNNAGNIGNKIVVCNTNDNNVDGSISEVGNANVTGCIFILSISTIETVIDISYPAAFVTPGDGDIILNYINKSSNPTARMNFRKTRLGVKPAPILGDYSARGPSPTCPSVLKPDIFAPGTLVLAAWPGRTRVGNYQQDYFSPFNIIWGTSMATPHVAGVAALLKRSHPEWSPAAIRSAMMTTADSLDNTGMPIKDHAYGLDPANPLGMGAGHVNPNRAMNPGLIYDANREDYVRFICSLNYTDKEIKTIIRSSRYNCTSRSLDLNYPSFIAFFNGEESSSNVTITQVFRRTVTNVGDASSTYTAKLADMGEVKASVKPSKLVFKRKNEKLSYNLTLTGPRRVSSSAIKGSLTWVDNGGKYVVRSTILASRLNIENRFD</sequence>
<feature type="active site" description="Charge relay system" evidence="9 10">
    <location>
        <position position="160"/>
    </location>
</feature>
<evidence type="ECO:0000256" key="7">
    <source>
        <dbReference type="ARBA" id="ARBA00022825"/>
    </source>
</evidence>
<evidence type="ECO:0000256" key="9">
    <source>
        <dbReference type="PIRSR" id="PIRSR615500-1"/>
    </source>
</evidence>
<dbReference type="InterPro" id="IPR000209">
    <property type="entry name" value="Peptidase_S8/S53_dom"/>
</dbReference>
<feature type="active site" description="Charge relay system" evidence="9 10">
    <location>
        <position position="230"/>
    </location>
</feature>
<dbReference type="Gene3D" id="3.40.50.200">
    <property type="entry name" value="Peptidase S8/S53 domain"/>
    <property type="match status" value="1"/>
</dbReference>
<keyword evidence="8" id="KW-0325">Glycoprotein</keyword>
<feature type="chain" id="PRO_5043028965" evidence="11">
    <location>
        <begin position="35"/>
        <end position="773"/>
    </location>
</feature>
<dbReference type="CDD" id="cd04852">
    <property type="entry name" value="Peptidases_S8_3"/>
    <property type="match status" value="1"/>
</dbReference>
<keyword evidence="4 10" id="KW-0645">Protease</keyword>
<feature type="active site" description="Charge relay system" evidence="9 10">
    <location>
        <position position="545"/>
    </location>
</feature>
<gene>
    <name evidence="15" type="ORF">Sjap_022459</name>
</gene>
<dbReference type="FunFam" id="3.30.70.80:FF:000003">
    <property type="entry name" value="Subtilisin-like protease SBT1.9"/>
    <property type="match status" value="1"/>
</dbReference>
<dbReference type="GO" id="GO:0005576">
    <property type="term" value="C:extracellular region"/>
    <property type="evidence" value="ECO:0007669"/>
    <property type="project" value="UniProtKB-SubCell"/>
</dbReference>
<comment type="caution">
    <text evidence="15">The sequence shown here is derived from an EMBL/GenBank/DDBJ whole genome shotgun (WGS) entry which is preliminary data.</text>
</comment>
<feature type="domain" description="Inhibitor I9" evidence="13">
    <location>
        <begin position="39"/>
        <end position="122"/>
    </location>
</feature>
<dbReference type="GO" id="GO:0006508">
    <property type="term" value="P:proteolysis"/>
    <property type="evidence" value="ECO:0007669"/>
    <property type="project" value="UniProtKB-KW"/>
</dbReference>
<evidence type="ECO:0000256" key="11">
    <source>
        <dbReference type="SAM" id="SignalP"/>
    </source>
</evidence>
<dbReference type="Gene3D" id="3.30.70.80">
    <property type="entry name" value="Peptidase S8 propeptide/proteinase inhibitor I9"/>
    <property type="match status" value="1"/>
</dbReference>
<evidence type="ECO:0000259" key="12">
    <source>
        <dbReference type="Pfam" id="PF00082"/>
    </source>
</evidence>
<evidence type="ECO:0000256" key="4">
    <source>
        <dbReference type="ARBA" id="ARBA00022670"/>
    </source>
</evidence>
<keyword evidence="5 11" id="KW-0732">Signal</keyword>
<name>A0AAP0EU95_9MAGN</name>
<dbReference type="InterPro" id="IPR023828">
    <property type="entry name" value="Peptidase_S8_Ser-AS"/>
</dbReference>
<dbReference type="EMBL" id="JBBNAE010000009">
    <property type="protein sequence ID" value="KAK9096962.1"/>
    <property type="molecule type" value="Genomic_DNA"/>
</dbReference>
<dbReference type="InterPro" id="IPR034197">
    <property type="entry name" value="Peptidases_S8_3"/>
</dbReference>
<dbReference type="Proteomes" id="UP001417504">
    <property type="component" value="Unassembled WGS sequence"/>
</dbReference>
<accession>A0AAP0EU95</accession>
<dbReference type="Gene3D" id="2.60.40.2310">
    <property type="match status" value="1"/>
</dbReference>
<evidence type="ECO:0000256" key="6">
    <source>
        <dbReference type="ARBA" id="ARBA00022801"/>
    </source>
</evidence>
<dbReference type="InterPro" id="IPR015500">
    <property type="entry name" value="Peptidase_S8_subtilisin-rel"/>
</dbReference>
<proteinExistence type="inferred from homology"/>
<evidence type="ECO:0000313" key="16">
    <source>
        <dbReference type="Proteomes" id="UP001417504"/>
    </source>
</evidence>
<evidence type="ECO:0000256" key="1">
    <source>
        <dbReference type="ARBA" id="ARBA00004613"/>
    </source>
</evidence>
<dbReference type="PRINTS" id="PR00723">
    <property type="entry name" value="SUBTILISIN"/>
</dbReference>
<evidence type="ECO:0000313" key="15">
    <source>
        <dbReference type="EMBL" id="KAK9096962.1"/>
    </source>
</evidence>
<dbReference type="CDD" id="cd02120">
    <property type="entry name" value="PA_subtilisin_like"/>
    <property type="match status" value="1"/>
</dbReference>
<comment type="similarity">
    <text evidence="2 10">Belongs to the peptidase S8 family.</text>
</comment>
<dbReference type="Gene3D" id="3.50.30.30">
    <property type="match status" value="1"/>
</dbReference>
<evidence type="ECO:0000259" key="13">
    <source>
        <dbReference type="Pfam" id="PF05922"/>
    </source>
</evidence>
<evidence type="ECO:0000256" key="2">
    <source>
        <dbReference type="ARBA" id="ARBA00011073"/>
    </source>
</evidence>
<evidence type="ECO:0000256" key="3">
    <source>
        <dbReference type="ARBA" id="ARBA00022525"/>
    </source>
</evidence>
<evidence type="ECO:0000256" key="10">
    <source>
        <dbReference type="PROSITE-ProRule" id="PRU01240"/>
    </source>
</evidence>
<dbReference type="InterPro" id="IPR037045">
    <property type="entry name" value="S8pro/Inhibitor_I9_sf"/>
</dbReference>
<feature type="domain" description="Peptidase S8/S53" evidence="12">
    <location>
        <begin position="151"/>
        <end position="594"/>
    </location>
</feature>
<keyword evidence="7 10" id="KW-0720">Serine protease</keyword>
<evidence type="ECO:0000256" key="8">
    <source>
        <dbReference type="ARBA" id="ARBA00023180"/>
    </source>
</evidence>
<dbReference type="GO" id="GO:0004252">
    <property type="term" value="F:serine-type endopeptidase activity"/>
    <property type="evidence" value="ECO:0007669"/>
    <property type="project" value="UniProtKB-UniRule"/>
</dbReference>
<dbReference type="PROSITE" id="PS00138">
    <property type="entry name" value="SUBTILASE_SER"/>
    <property type="match status" value="1"/>
</dbReference>
<evidence type="ECO:0000259" key="14">
    <source>
        <dbReference type="Pfam" id="PF17766"/>
    </source>
</evidence>
<dbReference type="InterPro" id="IPR041469">
    <property type="entry name" value="Subtilisin-like_FN3"/>
</dbReference>
<dbReference type="InterPro" id="IPR036852">
    <property type="entry name" value="Peptidase_S8/S53_dom_sf"/>
</dbReference>
<feature type="domain" description="Subtilisin-like protease fibronectin type-III" evidence="14">
    <location>
        <begin position="658"/>
        <end position="762"/>
    </location>
</feature>
<feature type="signal peptide" evidence="11">
    <location>
        <begin position="1"/>
        <end position="34"/>
    </location>
</feature>
<keyword evidence="3" id="KW-0964">Secreted</keyword>
<dbReference type="AlphaFoldDB" id="A0AAP0EU95"/>
<comment type="subcellular location">
    <subcellularLocation>
        <location evidence="1">Secreted</location>
    </subcellularLocation>
</comment>
<organism evidence="15 16">
    <name type="scientific">Stephania japonica</name>
    <dbReference type="NCBI Taxonomy" id="461633"/>
    <lineage>
        <taxon>Eukaryota</taxon>
        <taxon>Viridiplantae</taxon>
        <taxon>Streptophyta</taxon>
        <taxon>Embryophyta</taxon>
        <taxon>Tracheophyta</taxon>
        <taxon>Spermatophyta</taxon>
        <taxon>Magnoliopsida</taxon>
        <taxon>Ranunculales</taxon>
        <taxon>Menispermaceae</taxon>
        <taxon>Menispermoideae</taxon>
        <taxon>Cissampelideae</taxon>
        <taxon>Stephania</taxon>
    </lineage>
</organism>
<dbReference type="FunFam" id="3.40.50.200:FF:000006">
    <property type="entry name" value="Subtilisin-like protease SBT1.5"/>
    <property type="match status" value="1"/>
</dbReference>
<dbReference type="Pfam" id="PF00082">
    <property type="entry name" value="Peptidase_S8"/>
    <property type="match status" value="1"/>
</dbReference>
<dbReference type="Pfam" id="PF05922">
    <property type="entry name" value="Inhibitor_I9"/>
    <property type="match status" value="1"/>
</dbReference>